<dbReference type="InterPro" id="IPR036052">
    <property type="entry name" value="TrpB-like_PALP_sf"/>
</dbReference>
<evidence type="ECO:0000313" key="4">
    <source>
        <dbReference type="EMBL" id="MFC4668415.1"/>
    </source>
</evidence>
<comment type="cofactor">
    <cofactor evidence="1">
        <name>pyridoxal 5'-phosphate</name>
        <dbReference type="ChEBI" id="CHEBI:597326"/>
    </cofactor>
</comment>
<dbReference type="RefSeq" id="WP_380717283.1">
    <property type="nucleotide sequence ID" value="NZ_JBHSGI010000005.1"/>
</dbReference>
<comment type="caution">
    <text evidence="4">The sequence shown here is derived from an EMBL/GenBank/DDBJ whole genome shotgun (WGS) entry which is preliminary data.</text>
</comment>
<protein>
    <submittedName>
        <fullName evidence="4">Pyridoxal-phosphate dependent enzyme</fullName>
    </submittedName>
</protein>
<accession>A0ABV9KE12</accession>
<sequence>MEILRNPYFGRPDSPQGLVGIPFPSTDAGAPMRLLERCPAAGETPLVEVPVVAARCGVARVWIKDERARMGLGSFKALGAAYVIAHDAQSESLANVTYVTASAGNHGMSVAAGAQAFGARAVVYISETVSDGFASRLARQGAAVVREGETYEASMAAAARAAEMNGWRLLSDSSWPFYTERPHRLMEGYLVLMAEAIRQLPEPPTHLFLQAGVGGLAASVAALAREAWDEGLRISVVEPAAAQAIRGSILAGKPQETKGPVSAMGRLDCKEPSLIALKGLARDATDFIAITEEEGQAGADKAARIGLASTPSGAAGLAGLLAGAEGHRGELGLDAGSRVLLILSEGSEG</sequence>
<reference evidence="5" key="1">
    <citation type="journal article" date="2019" name="Int. J. Syst. Evol. Microbiol.">
        <title>The Global Catalogue of Microorganisms (GCM) 10K type strain sequencing project: providing services to taxonomists for standard genome sequencing and annotation.</title>
        <authorList>
            <consortium name="The Broad Institute Genomics Platform"/>
            <consortium name="The Broad Institute Genome Sequencing Center for Infectious Disease"/>
            <person name="Wu L."/>
            <person name="Ma J."/>
        </authorList>
    </citation>
    <scope>NUCLEOTIDE SEQUENCE [LARGE SCALE GENOMIC DNA]</scope>
    <source>
        <strain evidence="5">CGMCC 4.7283</strain>
    </source>
</reference>
<keyword evidence="5" id="KW-1185">Reference proteome</keyword>
<evidence type="ECO:0000256" key="1">
    <source>
        <dbReference type="ARBA" id="ARBA00001933"/>
    </source>
</evidence>
<dbReference type="EMBL" id="JBHSGI010000005">
    <property type="protein sequence ID" value="MFC4668415.1"/>
    <property type="molecule type" value="Genomic_DNA"/>
</dbReference>
<dbReference type="Pfam" id="PF00291">
    <property type="entry name" value="PALP"/>
    <property type="match status" value="1"/>
</dbReference>
<gene>
    <name evidence="4" type="ORF">ACFO5X_07615</name>
</gene>
<dbReference type="Gene3D" id="3.40.50.1100">
    <property type="match status" value="2"/>
</dbReference>
<organism evidence="4 5">
    <name type="scientific">Seohaeicola nanhaiensis</name>
    <dbReference type="NCBI Taxonomy" id="1387282"/>
    <lineage>
        <taxon>Bacteria</taxon>
        <taxon>Pseudomonadati</taxon>
        <taxon>Pseudomonadota</taxon>
        <taxon>Alphaproteobacteria</taxon>
        <taxon>Rhodobacterales</taxon>
        <taxon>Roseobacteraceae</taxon>
        <taxon>Seohaeicola</taxon>
    </lineage>
</organism>
<evidence type="ECO:0000256" key="2">
    <source>
        <dbReference type="ARBA" id="ARBA00022898"/>
    </source>
</evidence>
<proteinExistence type="predicted"/>
<dbReference type="SUPFAM" id="SSF53686">
    <property type="entry name" value="Tryptophan synthase beta subunit-like PLP-dependent enzymes"/>
    <property type="match status" value="1"/>
</dbReference>
<dbReference type="InterPro" id="IPR001926">
    <property type="entry name" value="TrpB-like_PALP"/>
</dbReference>
<keyword evidence="2" id="KW-0663">Pyridoxal phosphate</keyword>
<name>A0ABV9KE12_9RHOB</name>
<feature type="domain" description="Tryptophan synthase beta chain-like PALP" evidence="3">
    <location>
        <begin position="40"/>
        <end position="344"/>
    </location>
</feature>
<evidence type="ECO:0000259" key="3">
    <source>
        <dbReference type="Pfam" id="PF00291"/>
    </source>
</evidence>
<dbReference type="Proteomes" id="UP001595973">
    <property type="component" value="Unassembled WGS sequence"/>
</dbReference>
<evidence type="ECO:0000313" key="5">
    <source>
        <dbReference type="Proteomes" id="UP001595973"/>
    </source>
</evidence>
<dbReference type="PANTHER" id="PTHR42937">
    <property type="match status" value="1"/>
</dbReference>
<dbReference type="PANTHER" id="PTHR42937:SF1">
    <property type="entry name" value="DIAMINOPROPIONATE AMMONIA-LYASE"/>
    <property type="match status" value="1"/>
</dbReference>